<evidence type="ECO:0008006" key="4">
    <source>
        <dbReference type="Google" id="ProtNLM"/>
    </source>
</evidence>
<proteinExistence type="predicted"/>
<evidence type="ECO:0000313" key="3">
    <source>
        <dbReference type="Proteomes" id="UP001295423"/>
    </source>
</evidence>
<organism evidence="2 3">
    <name type="scientific">Cylindrotheca closterium</name>
    <dbReference type="NCBI Taxonomy" id="2856"/>
    <lineage>
        <taxon>Eukaryota</taxon>
        <taxon>Sar</taxon>
        <taxon>Stramenopiles</taxon>
        <taxon>Ochrophyta</taxon>
        <taxon>Bacillariophyta</taxon>
        <taxon>Bacillariophyceae</taxon>
        <taxon>Bacillariophycidae</taxon>
        <taxon>Bacillariales</taxon>
        <taxon>Bacillariaceae</taxon>
        <taxon>Cylindrotheca</taxon>
    </lineage>
</organism>
<dbReference type="Proteomes" id="UP001295423">
    <property type="component" value="Unassembled WGS sequence"/>
</dbReference>
<reference evidence="2" key="1">
    <citation type="submission" date="2023-08" db="EMBL/GenBank/DDBJ databases">
        <authorList>
            <person name="Audoor S."/>
            <person name="Bilcke G."/>
        </authorList>
    </citation>
    <scope>NUCLEOTIDE SEQUENCE</scope>
</reference>
<evidence type="ECO:0000256" key="1">
    <source>
        <dbReference type="SAM" id="SignalP"/>
    </source>
</evidence>
<keyword evidence="3" id="KW-1185">Reference proteome</keyword>
<accession>A0AAD2CT71</accession>
<dbReference type="EMBL" id="CAKOGP040001335">
    <property type="protein sequence ID" value="CAJ1945196.1"/>
    <property type="molecule type" value="Genomic_DNA"/>
</dbReference>
<protein>
    <recommendedName>
        <fullName evidence="4">Photosystem II reaction center Psb28 protein</fullName>
    </recommendedName>
</protein>
<sequence>MKFIHHASLLVFLSDCNGLSLETRRSVIGWMGSASAGLIAANANAAETTDVDNYLRSGMVSMPMGVSGQAGKAKPQTGVVLREGTDVSRDSKSGNVFAEILVQKTDSSDLMPVITSFQSTWALATGSLFDIECRDSDTGDGAFVAVSPNVGGNSVDALKDSFFIKFLFSPTGRFSFYGQPTDIKVKKSEMSGDYRILDVSFSTLSQSTQTEIPRKARVIATIPSGSKQAVMLVSSASALRWKKGAEKLVTSTIESFKATPAPETSLKIRAQDTRASSSVID</sequence>
<comment type="caution">
    <text evidence="2">The sequence shown here is derived from an EMBL/GenBank/DDBJ whole genome shotgun (WGS) entry which is preliminary data.</text>
</comment>
<name>A0AAD2CT71_9STRA</name>
<feature type="signal peptide" evidence="1">
    <location>
        <begin position="1"/>
        <end position="18"/>
    </location>
</feature>
<evidence type="ECO:0000313" key="2">
    <source>
        <dbReference type="EMBL" id="CAJ1945196.1"/>
    </source>
</evidence>
<keyword evidence="1" id="KW-0732">Signal</keyword>
<feature type="chain" id="PRO_5042102016" description="Photosystem II reaction center Psb28 protein" evidence="1">
    <location>
        <begin position="19"/>
        <end position="281"/>
    </location>
</feature>
<dbReference type="AlphaFoldDB" id="A0AAD2CT71"/>
<gene>
    <name evidence="2" type="ORF">CYCCA115_LOCUS9340</name>
</gene>